<dbReference type="CDD" id="cd04301">
    <property type="entry name" value="NAT_SF"/>
    <property type="match status" value="1"/>
</dbReference>
<proteinExistence type="predicted"/>
<reference evidence="3" key="1">
    <citation type="submission" date="2016-11" db="EMBL/GenBank/DDBJ databases">
        <authorList>
            <person name="Varghese N."/>
            <person name="Submissions S."/>
        </authorList>
    </citation>
    <scope>NUCLEOTIDE SEQUENCE [LARGE SCALE GENOMIC DNA]</scope>
    <source>
        <strain evidence="3">DSM 19055</strain>
    </source>
</reference>
<dbReference type="PANTHER" id="PTHR43451">
    <property type="entry name" value="ACETYLTRANSFERASE (GNAT) FAMILY PROTEIN"/>
    <property type="match status" value="1"/>
</dbReference>
<keyword evidence="3" id="KW-1185">Reference proteome</keyword>
<dbReference type="InterPro" id="IPR000182">
    <property type="entry name" value="GNAT_dom"/>
</dbReference>
<protein>
    <submittedName>
        <fullName evidence="2">Putative acetyltransferase</fullName>
    </submittedName>
</protein>
<dbReference type="AlphaFoldDB" id="A0A1M5M5S1"/>
<dbReference type="EMBL" id="FQWT01000001">
    <property type="protein sequence ID" value="SHG72568.1"/>
    <property type="molecule type" value="Genomic_DNA"/>
</dbReference>
<sequence>MIIRKGTSTDLPEMKQLFTETITCVCKKDYDNDQISAWKSGAGNEERWNNVIENQLVFIAEVNKQIAGFCTLDGNNIDLLFVHKNFQRQGIAKNLYTFIEQEARNQKQKFLTADVSKTARPFFENAGFKMIKEQTVNVKGTDLINYKMEKILN</sequence>
<evidence type="ECO:0000313" key="3">
    <source>
        <dbReference type="Proteomes" id="UP000184047"/>
    </source>
</evidence>
<dbReference type="InterPro" id="IPR052564">
    <property type="entry name" value="N-acetyltrans/Recomb-assoc"/>
</dbReference>
<dbReference type="Proteomes" id="UP000184047">
    <property type="component" value="Unassembled WGS sequence"/>
</dbReference>
<dbReference type="STRING" id="421058.SAMN05421866_1336"/>
<dbReference type="RefSeq" id="WP_073061094.1">
    <property type="nucleotide sequence ID" value="NZ_FQWT01000001.1"/>
</dbReference>
<dbReference type="GO" id="GO:0016747">
    <property type="term" value="F:acyltransferase activity, transferring groups other than amino-acyl groups"/>
    <property type="evidence" value="ECO:0007669"/>
    <property type="project" value="InterPro"/>
</dbReference>
<dbReference type="InterPro" id="IPR016181">
    <property type="entry name" value="Acyl_CoA_acyltransferase"/>
</dbReference>
<organism evidence="2 3">
    <name type="scientific">Chryseobacterium oranimense</name>
    <dbReference type="NCBI Taxonomy" id="421058"/>
    <lineage>
        <taxon>Bacteria</taxon>
        <taxon>Pseudomonadati</taxon>
        <taxon>Bacteroidota</taxon>
        <taxon>Flavobacteriia</taxon>
        <taxon>Flavobacteriales</taxon>
        <taxon>Weeksellaceae</taxon>
        <taxon>Chryseobacterium group</taxon>
        <taxon>Chryseobacterium</taxon>
    </lineage>
</organism>
<dbReference type="SUPFAM" id="SSF55729">
    <property type="entry name" value="Acyl-CoA N-acyltransferases (Nat)"/>
    <property type="match status" value="1"/>
</dbReference>
<dbReference type="Gene3D" id="3.40.630.30">
    <property type="match status" value="1"/>
</dbReference>
<dbReference type="eggNOG" id="COG1247">
    <property type="taxonomic scope" value="Bacteria"/>
</dbReference>
<dbReference type="Pfam" id="PF13673">
    <property type="entry name" value="Acetyltransf_10"/>
    <property type="match status" value="1"/>
</dbReference>
<name>A0A1M5M5S1_9FLAO</name>
<gene>
    <name evidence="2" type="ORF">SAMN05421866_1336</name>
</gene>
<dbReference type="PROSITE" id="PS51186">
    <property type="entry name" value="GNAT"/>
    <property type="match status" value="1"/>
</dbReference>
<accession>A0A1M5M5S1</accession>
<feature type="domain" description="N-acetyltransferase" evidence="1">
    <location>
        <begin position="1"/>
        <end position="153"/>
    </location>
</feature>
<dbReference type="OrthoDB" id="424368at2"/>
<dbReference type="PANTHER" id="PTHR43451:SF1">
    <property type="entry name" value="ACETYLTRANSFERASE"/>
    <property type="match status" value="1"/>
</dbReference>
<keyword evidence="2" id="KW-0808">Transferase</keyword>
<evidence type="ECO:0000313" key="2">
    <source>
        <dbReference type="EMBL" id="SHG72568.1"/>
    </source>
</evidence>
<evidence type="ECO:0000259" key="1">
    <source>
        <dbReference type="PROSITE" id="PS51186"/>
    </source>
</evidence>